<accession>A0ACB0XYL6</accession>
<reference evidence="1" key="1">
    <citation type="submission" date="2023-11" db="EMBL/GenBank/DDBJ databases">
        <authorList>
            <person name="Poullet M."/>
        </authorList>
    </citation>
    <scope>NUCLEOTIDE SEQUENCE</scope>
    <source>
        <strain evidence="1">E1834</strain>
    </source>
</reference>
<evidence type="ECO:0000313" key="2">
    <source>
        <dbReference type="Proteomes" id="UP001497535"/>
    </source>
</evidence>
<proteinExistence type="predicted"/>
<comment type="caution">
    <text evidence="1">The sequence shown here is derived from an EMBL/GenBank/DDBJ whole genome shotgun (WGS) entry which is preliminary data.</text>
</comment>
<gene>
    <name evidence="1" type="ORF">MENTE1834_LOCUS5379</name>
</gene>
<name>A0ACB0XYL6_MELEN</name>
<dbReference type="Proteomes" id="UP001497535">
    <property type="component" value="Unassembled WGS sequence"/>
</dbReference>
<dbReference type="EMBL" id="CAVMJV010000004">
    <property type="protein sequence ID" value="CAK5024055.1"/>
    <property type="molecule type" value="Genomic_DNA"/>
</dbReference>
<keyword evidence="2" id="KW-1185">Reference proteome</keyword>
<protein>
    <submittedName>
        <fullName evidence="1">Uncharacterized protein</fullName>
    </submittedName>
</protein>
<evidence type="ECO:0000313" key="1">
    <source>
        <dbReference type="EMBL" id="CAK5024055.1"/>
    </source>
</evidence>
<sequence length="139" mass="14786">MAVQVEPAAIQVPASGGNVSLQLMNGNPEVVFIFFSSFFSLSQIIPIIKIVLFSFSKVRFAFKLKSSNNEHYRVNPVFGFVEPGAAAQVEVIRQNGPPKGDDKLEICFAGAPPDAGDAKAIFPPGSSGEFKVDVPMAAA</sequence>
<organism evidence="1 2">
    <name type="scientific">Meloidogyne enterolobii</name>
    <name type="common">Root-knot nematode worm</name>
    <name type="synonym">Meloidogyne mayaguensis</name>
    <dbReference type="NCBI Taxonomy" id="390850"/>
    <lineage>
        <taxon>Eukaryota</taxon>
        <taxon>Metazoa</taxon>
        <taxon>Ecdysozoa</taxon>
        <taxon>Nematoda</taxon>
        <taxon>Chromadorea</taxon>
        <taxon>Rhabditida</taxon>
        <taxon>Tylenchina</taxon>
        <taxon>Tylenchomorpha</taxon>
        <taxon>Tylenchoidea</taxon>
        <taxon>Meloidogynidae</taxon>
        <taxon>Meloidogyninae</taxon>
        <taxon>Meloidogyne</taxon>
    </lineage>
</organism>